<evidence type="ECO:0000256" key="5">
    <source>
        <dbReference type="ARBA" id="ARBA00023136"/>
    </source>
</evidence>
<dbReference type="GO" id="GO:0005886">
    <property type="term" value="C:plasma membrane"/>
    <property type="evidence" value="ECO:0007669"/>
    <property type="project" value="UniProtKB-SubCell"/>
</dbReference>
<evidence type="ECO:0000313" key="8">
    <source>
        <dbReference type="EMBL" id="PKV09569.1"/>
    </source>
</evidence>
<evidence type="ECO:0000256" key="1">
    <source>
        <dbReference type="ARBA" id="ARBA00004651"/>
    </source>
</evidence>
<keyword evidence="2" id="KW-1003">Cell membrane</keyword>
<feature type="transmembrane region" description="Helical" evidence="6">
    <location>
        <begin position="349"/>
        <end position="370"/>
    </location>
</feature>
<reference evidence="8 9" key="1">
    <citation type="submission" date="2017-10" db="EMBL/GenBank/DDBJ databases">
        <title>Bifidobacterium genomics.</title>
        <authorList>
            <person name="Lugli G.A."/>
            <person name="Milani C."/>
            <person name="Mancabelli L."/>
        </authorList>
    </citation>
    <scope>NUCLEOTIDE SEQUENCE [LARGE SCALE GENOMIC DNA]</scope>
    <source>
        <strain evidence="8 9">1460B</strain>
    </source>
</reference>
<evidence type="ECO:0000313" key="9">
    <source>
        <dbReference type="Proteomes" id="UP000233731"/>
    </source>
</evidence>
<feature type="transmembrane region" description="Helical" evidence="6">
    <location>
        <begin position="382"/>
        <end position="400"/>
    </location>
</feature>
<evidence type="ECO:0000256" key="6">
    <source>
        <dbReference type="SAM" id="Phobius"/>
    </source>
</evidence>
<keyword evidence="4 6" id="KW-1133">Transmembrane helix</keyword>
<dbReference type="RefSeq" id="WP_257468513.1">
    <property type="nucleotide sequence ID" value="NZ_PCHJ01000015.1"/>
</dbReference>
<gene>
    <name evidence="8" type="ORF">CQR44_1104</name>
</gene>
<dbReference type="PANTHER" id="PTHR34697:SF2">
    <property type="entry name" value="PHOSPHATIDYLGLYCEROL LYSYLTRANSFERASE"/>
    <property type="match status" value="1"/>
</dbReference>
<feature type="transmembrane region" description="Helical" evidence="6">
    <location>
        <begin position="319"/>
        <end position="337"/>
    </location>
</feature>
<accession>A0A2N3RAQ4</accession>
<dbReference type="GO" id="GO:0016755">
    <property type="term" value="F:aminoacyltransferase activity"/>
    <property type="evidence" value="ECO:0007669"/>
    <property type="project" value="TreeGrafter"/>
</dbReference>
<sequence>METTHKGSGLMEPSAKTVLLRDLTRWVRRHALALAFSLALVLLNLISWLLIWLLRIPDRTRLGMPLSDLIIHQVPHPVHGQGRPSLLVQFARLLVSLVITPGPLQLIIDVALVLVMLCIAETRLGRRRTVLASVISAIGGAAVGLIICTLINALQDHWAWFIRVPMTLSPIILVVGSLMASIPFSDFLWRRRIATIGYTALILMVLYTGNPGYYCALAAALIGHLTGHIWHGPVQDANPHGHSGSYETRHLLGAISTVLALGPLVTVSSRIRAGFFTPLGMFLGSDPGGSAALSRCLAENNQASCYAQYGLVAGRAPTGVSSLIMPTLVLLVVAWGIYHGRRVAAVTGLVLNTLTIILAILYFLVFPLTIGDGLSRVIHHGALPSLLIITLPPLILNWFLARNLRIFLVRTKASRLQVGWAAIVLAFLATAMGYLAFTAASPGSFHPWPTTGRALSQLPELYLPNGVASRFRPALVPRTPTGMIVSHGVGLIFWLAVLVVLLSWMRSSVIQNGSERQEADRLVEYGGESMSFMTTWEGNSYWFSPSGRSAIAYRLLHGIALTTTGPFGDADEYADDLDEFTRFCSAHSWSPVFYSVHKPQRDLLASRGWSTLTVGSEMVVTPSLWQTKGKKWQDIRTAINKAKRDKITDVLTTFNDASWDVQSQIVDISEQWAELKALPEMKFTLGGLDELRDPRMAILYAVDDQGKVLAVTSWMPTYRQGQVIGWTLDFMRHRTDSPNGIMEFLIARMAERLRDQGTAEFMSLSAAPLAGMDSSEDDDDGQGEDRTAFLQHALHLVADLMEPAYGFRSLFFFKKKFQPSEHPVYICYPDPAQLAQIGLAVVQAYLPNLKASQAWDAIKTIMPKSREDH</sequence>
<dbReference type="EMBL" id="PCHJ01000015">
    <property type="protein sequence ID" value="PKV09569.1"/>
    <property type="molecule type" value="Genomic_DNA"/>
</dbReference>
<feature type="transmembrane region" description="Helical" evidence="6">
    <location>
        <begin position="31"/>
        <end position="54"/>
    </location>
</feature>
<dbReference type="Pfam" id="PF09924">
    <property type="entry name" value="LPG_synthase_C"/>
    <property type="match status" value="1"/>
</dbReference>
<dbReference type="AlphaFoldDB" id="A0A2N3RAQ4"/>
<organism evidence="8 9">
    <name type="scientific">Bifidobacterium asteroides</name>
    <dbReference type="NCBI Taxonomy" id="1684"/>
    <lineage>
        <taxon>Bacteria</taxon>
        <taxon>Bacillati</taxon>
        <taxon>Actinomycetota</taxon>
        <taxon>Actinomycetes</taxon>
        <taxon>Bifidobacteriales</taxon>
        <taxon>Bifidobacteriaceae</taxon>
        <taxon>Bifidobacterium</taxon>
    </lineage>
</organism>
<feature type="transmembrane region" description="Helical" evidence="6">
    <location>
        <begin position="484"/>
        <end position="504"/>
    </location>
</feature>
<dbReference type="GO" id="GO:0016874">
    <property type="term" value="F:ligase activity"/>
    <property type="evidence" value="ECO:0007669"/>
    <property type="project" value="UniProtKB-KW"/>
</dbReference>
<feature type="transmembrane region" description="Helical" evidence="6">
    <location>
        <begin position="130"/>
        <end position="154"/>
    </location>
</feature>
<dbReference type="PANTHER" id="PTHR34697">
    <property type="entry name" value="PHOSPHATIDYLGLYCEROL LYSYLTRANSFERASE"/>
    <property type="match status" value="1"/>
</dbReference>
<feature type="transmembrane region" description="Helical" evidence="6">
    <location>
        <begin position="93"/>
        <end position="118"/>
    </location>
</feature>
<feature type="transmembrane region" description="Helical" evidence="6">
    <location>
        <begin position="160"/>
        <end position="182"/>
    </location>
</feature>
<feature type="transmembrane region" description="Helical" evidence="6">
    <location>
        <begin position="420"/>
        <end position="440"/>
    </location>
</feature>
<proteinExistence type="predicted"/>
<comment type="subcellular location">
    <subcellularLocation>
        <location evidence="1">Cell membrane</location>
        <topology evidence="1">Multi-pass membrane protein</topology>
    </subcellularLocation>
</comment>
<dbReference type="Proteomes" id="UP000233731">
    <property type="component" value="Unassembled WGS sequence"/>
</dbReference>
<evidence type="ECO:0000256" key="4">
    <source>
        <dbReference type="ARBA" id="ARBA00022989"/>
    </source>
</evidence>
<protein>
    <submittedName>
        <fullName evidence="8">Lysine--tRNA ligase</fullName>
    </submittedName>
</protein>
<name>A0A2N3RAQ4_9BIFI</name>
<dbReference type="GO" id="GO:0055091">
    <property type="term" value="P:phospholipid homeostasis"/>
    <property type="evidence" value="ECO:0007669"/>
    <property type="project" value="TreeGrafter"/>
</dbReference>
<dbReference type="InterPro" id="IPR051211">
    <property type="entry name" value="PG_lysyltransferase"/>
</dbReference>
<comment type="caution">
    <text evidence="8">The sequence shown here is derived from an EMBL/GenBank/DDBJ whole genome shotgun (WGS) entry which is preliminary data.</text>
</comment>
<feature type="domain" description="Phosphatidylglycerol lysyltransferase C-terminal" evidence="7">
    <location>
        <begin position="522"/>
        <end position="828"/>
    </location>
</feature>
<keyword evidence="5 6" id="KW-0472">Membrane</keyword>
<evidence type="ECO:0000256" key="2">
    <source>
        <dbReference type="ARBA" id="ARBA00022475"/>
    </source>
</evidence>
<keyword evidence="3 6" id="KW-0812">Transmembrane</keyword>
<keyword evidence="8" id="KW-0436">Ligase</keyword>
<dbReference type="InterPro" id="IPR024320">
    <property type="entry name" value="LPG_synthase_C"/>
</dbReference>
<evidence type="ECO:0000259" key="7">
    <source>
        <dbReference type="Pfam" id="PF09924"/>
    </source>
</evidence>
<evidence type="ECO:0000256" key="3">
    <source>
        <dbReference type="ARBA" id="ARBA00022692"/>
    </source>
</evidence>